<evidence type="ECO:0000313" key="2">
    <source>
        <dbReference type="Proteomes" id="UP000694251"/>
    </source>
</evidence>
<protein>
    <recommendedName>
        <fullName evidence="3">Reverse transcriptase zinc-binding domain-containing protein</fullName>
    </recommendedName>
</protein>
<evidence type="ECO:0008006" key="3">
    <source>
        <dbReference type="Google" id="ProtNLM"/>
    </source>
</evidence>
<proteinExistence type="predicted"/>
<keyword evidence="2" id="KW-1185">Reference proteome</keyword>
<name>A0A8T2CM25_ARASU</name>
<sequence length="125" mass="14463">MSTINCKRCGEREDELCIFFNCASSRRMWNEAPISQQISTGLYKNFHSFLPKALLVSGLPPSGLVSTPTAPCLLWNLWKARNCLIFDDRHFTEKDIINKATREARDWQSTKLTRQNNKLNQEGLW</sequence>
<gene>
    <name evidence="1" type="ORF">ISN44_As06g035790</name>
</gene>
<dbReference type="AlphaFoldDB" id="A0A8T2CM25"/>
<dbReference type="Proteomes" id="UP000694251">
    <property type="component" value="Chromosome 6"/>
</dbReference>
<evidence type="ECO:0000313" key="1">
    <source>
        <dbReference type="EMBL" id="KAG7599396.1"/>
    </source>
</evidence>
<comment type="caution">
    <text evidence="1">The sequence shown here is derived from an EMBL/GenBank/DDBJ whole genome shotgun (WGS) entry which is preliminary data.</text>
</comment>
<organism evidence="1 2">
    <name type="scientific">Arabidopsis suecica</name>
    <name type="common">Swedish thale-cress</name>
    <name type="synonym">Cardaminopsis suecica</name>
    <dbReference type="NCBI Taxonomy" id="45249"/>
    <lineage>
        <taxon>Eukaryota</taxon>
        <taxon>Viridiplantae</taxon>
        <taxon>Streptophyta</taxon>
        <taxon>Embryophyta</taxon>
        <taxon>Tracheophyta</taxon>
        <taxon>Spermatophyta</taxon>
        <taxon>Magnoliopsida</taxon>
        <taxon>eudicotyledons</taxon>
        <taxon>Gunneridae</taxon>
        <taxon>Pentapetalae</taxon>
        <taxon>rosids</taxon>
        <taxon>malvids</taxon>
        <taxon>Brassicales</taxon>
        <taxon>Brassicaceae</taxon>
        <taxon>Camelineae</taxon>
        <taxon>Arabidopsis</taxon>
    </lineage>
</organism>
<dbReference type="OrthoDB" id="1050068at2759"/>
<dbReference type="EMBL" id="JAEFBJ010000006">
    <property type="protein sequence ID" value="KAG7599396.1"/>
    <property type="molecule type" value="Genomic_DNA"/>
</dbReference>
<reference evidence="1 2" key="1">
    <citation type="submission" date="2020-12" db="EMBL/GenBank/DDBJ databases">
        <title>Concerted genomic and epigenomic changes stabilize Arabidopsis allopolyploids.</title>
        <authorList>
            <person name="Chen Z."/>
        </authorList>
    </citation>
    <scope>NUCLEOTIDE SEQUENCE [LARGE SCALE GENOMIC DNA]</scope>
    <source>
        <strain evidence="1">As9502</strain>
        <tissue evidence="1">Leaf</tissue>
    </source>
</reference>
<accession>A0A8T2CM25</accession>